<comment type="caution">
    <text evidence="5">The sequence shown here is derived from an EMBL/GenBank/DDBJ whole genome shotgun (WGS) entry which is preliminary data.</text>
</comment>
<dbReference type="GO" id="GO:0007165">
    <property type="term" value="P:signal transduction"/>
    <property type="evidence" value="ECO:0007669"/>
    <property type="project" value="InterPro"/>
</dbReference>
<sequence>MYDGFIWSISYFKHSHLDRSGSGRGSGLSRLARRLSQKERRTTEERRRALRQRSVSLDCGDGRHSMNGCLLEPPDQDDKSLSIPASPSLPTKLSKNSSSPNLTGRLSRKSSASKNRKSTAETLDGSMSRDKKKRSALDLSVEKNYKLRMTKVRNLIEDVERRVGEMKCQIMNMSTNSSSYGGSQYKELKRQLGYWEFKHKLLKRMITGLENAKCPEEPTNVTLSVISSSSLLISFDEPISHNGAVVTGYKAGEHLIEDPLSRSYCITDLTHGTPYYVRIRAWNVKGYGEAAISSPPCAVPSSWREIDNSVPRSQGKLQLLNDLFINMRNCRPADASEIKDSHTPISSPLHPRKSNMRKSIKNLFSSAPKFQKSFKRGVYLACVICNEDRILVTAEDTLPILEVDESFSTSTLNSDFHWLMKVACTWEDVKSLRQDMDKSSSSGSIQFRCKLLQVVGQLQSALGIQDLGRLYYQPYKDSTGSVVLVIVNTIKDPKCISTTHVKWMAYSKVQKKTSGTEGYGTPEVLLNSVPALPRGLYIGYLKLKSSVDMIRIMVPEKTPNVLPYTQIKDLPNVTKEEWEWLRCLSRNEIRCPPTPAQLAFQNDVANSCKKLLKQLGISEDQAVSHRFYDIEVIEMSSDVSFLLLLPPAENVCSVPGHHEEITQLPNYTMLPVQVFEMIHMMMYQNEFISRYTRLSSILEMDVHLAQQAHREAFSSEELNIAKERLDQLAGFQQKLDEAWKGMRWTMDIITHARDKNVRGGLPLSVLYAPPPSPSDSPSAERKDLGTVASSSNSDVASSTCSDCGYHSDISSVDCHANKESCHCGTGYEESEVWTRHVAQPGVLRVYAAYETGLARGTSVKLHVTPRTTSREVIDLVVQQLNKAVLCKGLEGPVYGDEQLSEFCLVAVIGARERVLRDDYQPLQLQNPWTSGRLYVRLKNNLLAAIEQGQVTTV</sequence>
<dbReference type="SMART" id="SM00060">
    <property type="entry name" value="FN3"/>
    <property type="match status" value="1"/>
</dbReference>
<dbReference type="GO" id="GO:0005819">
    <property type="term" value="C:spindle"/>
    <property type="evidence" value="ECO:0007669"/>
    <property type="project" value="TreeGrafter"/>
</dbReference>
<feature type="domain" description="Ras-associating" evidence="3">
    <location>
        <begin position="839"/>
        <end position="940"/>
    </location>
</feature>
<dbReference type="InterPro" id="IPR036116">
    <property type="entry name" value="FN3_sf"/>
</dbReference>
<dbReference type="SUPFAM" id="SSF49265">
    <property type="entry name" value="Fibronectin type III"/>
    <property type="match status" value="1"/>
</dbReference>
<evidence type="ECO:0000313" key="5">
    <source>
        <dbReference type="EMBL" id="KAK2149111.1"/>
    </source>
</evidence>
<dbReference type="PROSITE" id="PS50200">
    <property type="entry name" value="RA"/>
    <property type="match status" value="1"/>
</dbReference>
<dbReference type="Gene3D" id="3.10.20.90">
    <property type="entry name" value="Phosphatidylinositol 3-kinase Catalytic Subunit, Chain A, domain 1"/>
    <property type="match status" value="1"/>
</dbReference>
<dbReference type="Proteomes" id="UP001208570">
    <property type="component" value="Unassembled WGS sequence"/>
</dbReference>
<dbReference type="EMBL" id="JAODUP010000467">
    <property type="protein sequence ID" value="KAK2149111.1"/>
    <property type="molecule type" value="Genomic_DNA"/>
</dbReference>
<keyword evidence="6" id="KW-1185">Reference proteome</keyword>
<dbReference type="InterPro" id="IPR039269">
    <property type="entry name" value="ANKFN1"/>
</dbReference>
<evidence type="ECO:0008006" key="7">
    <source>
        <dbReference type="Google" id="ProtNLM"/>
    </source>
</evidence>
<feature type="region of interest" description="Disordered" evidence="2">
    <location>
        <begin position="764"/>
        <end position="797"/>
    </location>
</feature>
<feature type="coiled-coil region" evidence="1">
    <location>
        <begin position="142"/>
        <end position="176"/>
    </location>
</feature>
<evidence type="ECO:0000256" key="1">
    <source>
        <dbReference type="SAM" id="Coils"/>
    </source>
</evidence>
<dbReference type="GO" id="GO:0061172">
    <property type="term" value="P:regulation of establishment of bipolar cell polarity"/>
    <property type="evidence" value="ECO:0007669"/>
    <property type="project" value="TreeGrafter"/>
</dbReference>
<dbReference type="GO" id="GO:0000132">
    <property type="term" value="P:establishment of mitotic spindle orientation"/>
    <property type="evidence" value="ECO:0007669"/>
    <property type="project" value="TreeGrafter"/>
</dbReference>
<dbReference type="Pfam" id="PF00041">
    <property type="entry name" value="fn3"/>
    <property type="match status" value="1"/>
</dbReference>
<gene>
    <name evidence="5" type="ORF">LSH36_467g04058</name>
</gene>
<evidence type="ECO:0000259" key="4">
    <source>
        <dbReference type="PROSITE" id="PS50853"/>
    </source>
</evidence>
<protein>
    <recommendedName>
        <fullName evidence="7">Fibronectin type-III domain-containing protein</fullName>
    </recommendedName>
</protein>
<dbReference type="PANTHER" id="PTHR21437:SF1">
    <property type="entry name" value="WIDE AWAKE"/>
    <property type="match status" value="1"/>
</dbReference>
<evidence type="ECO:0000256" key="2">
    <source>
        <dbReference type="SAM" id="MobiDB-lite"/>
    </source>
</evidence>
<proteinExistence type="predicted"/>
<accession>A0AAD9MZ63</accession>
<name>A0AAD9MZ63_9ANNE</name>
<dbReference type="AlphaFoldDB" id="A0AAD9MZ63"/>
<dbReference type="CDD" id="cd17117">
    <property type="entry name" value="RA_ANKFN1_like"/>
    <property type="match status" value="1"/>
</dbReference>
<dbReference type="CDD" id="cd00063">
    <property type="entry name" value="FN3"/>
    <property type="match status" value="1"/>
</dbReference>
<keyword evidence="1" id="KW-0175">Coiled coil</keyword>
<dbReference type="InterPro" id="IPR013783">
    <property type="entry name" value="Ig-like_fold"/>
</dbReference>
<feature type="domain" description="Fibronectin type-III" evidence="4">
    <location>
        <begin position="217"/>
        <end position="302"/>
    </location>
</feature>
<organism evidence="5 6">
    <name type="scientific">Paralvinella palmiformis</name>
    <dbReference type="NCBI Taxonomy" id="53620"/>
    <lineage>
        <taxon>Eukaryota</taxon>
        <taxon>Metazoa</taxon>
        <taxon>Spiralia</taxon>
        <taxon>Lophotrochozoa</taxon>
        <taxon>Annelida</taxon>
        <taxon>Polychaeta</taxon>
        <taxon>Sedentaria</taxon>
        <taxon>Canalipalpata</taxon>
        <taxon>Terebellida</taxon>
        <taxon>Terebelliformia</taxon>
        <taxon>Alvinellidae</taxon>
        <taxon>Paralvinella</taxon>
    </lineage>
</organism>
<feature type="compositionally biased region" description="Low complexity" evidence="2">
    <location>
        <begin position="786"/>
        <end position="797"/>
    </location>
</feature>
<feature type="compositionally biased region" description="Basic and acidic residues" evidence="2">
    <location>
        <begin position="36"/>
        <end position="47"/>
    </location>
</feature>
<dbReference type="InterPro" id="IPR003961">
    <property type="entry name" value="FN3_dom"/>
</dbReference>
<dbReference type="SMART" id="SM00314">
    <property type="entry name" value="RA"/>
    <property type="match status" value="1"/>
</dbReference>
<feature type="compositionally biased region" description="Polar residues" evidence="2">
    <location>
        <begin position="83"/>
        <end position="104"/>
    </location>
</feature>
<dbReference type="InterPro" id="IPR000159">
    <property type="entry name" value="RA_dom"/>
</dbReference>
<evidence type="ECO:0000313" key="6">
    <source>
        <dbReference type="Proteomes" id="UP001208570"/>
    </source>
</evidence>
<dbReference type="PROSITE" id="PS50853">
    <property type="entry name" value="FN3"/>
    <property type="match status" value="1"/>
</dbReference>
<feature type="region of interest" description="Disordered" evidence="2">
    <location>
        <begin position="18"/>
        <end position="136"/>
    </location>
</feature>
<evidence type="ECO:0000259" key="3">
    <source>
        <dbReference type="PROSITE" id="PS50200"/>
    </source>
</evidence>
<dbReference type="PANTHER" id="PTHR21437">
    <property type="entry name" value="WIDE AWAKE"/>
    <property type="match status" value="1"/>
</dbReference>
<reference evidence="5" key="1">
    <citation type="journal article" date="2023" name="Mol. Biol. Evol.">
        <title>Third-Generation Sequencing Reveals the Adaptive Role of the Epigenome in Three Deep-Sea Polychaetes.</title>
        <authorList>
            <person name="Perez M."/>
            <person name="Aroh O."/>
            <person name="Sun Y."/>
            <person name="Lan Y."/>
            <person name="Juniper S.K."/>
            <person name="Young C.R."/>
            <person name="Angers B."/>
            <person name="Qian P.Y."/>
        </authorList>
    </citation>
    <scope>NUCLEOTIDE SEQUENCE</scope>
    <source>
        <strain evidence="5">P08H-3</strain>
    </source>
</reference>
<dbReference type="Gene3D" id="2.60.40.10">
    <property type="entry name" value="Immunoglobulins"/>
    <property type="match status" value="1"/>
</dbReference>